<dbReference type="Proteomes" id="UP000643279">
    <property type="component" value="Unassembled WGS sequence"/>
</dbReference>
<evidence type="ECO:0000313" key="1">
    <source>
        <dbReference type="EMBL" id="GGI01302.1"/>
    </source>
</evidence>
<sequence length="123" mass="13578">MLLGYKAFTFLCLYGSRLETLPIDEPIVNFPHPYEEVPAVKSRKSIVSFVEGRTYPFLDRAEIRPVAGLAAGDRKSSVGKAAPIQLVHRSVPEVELPQQPLRKDVFNGSLIGSLRNVNSAKEA</sequence>
<dbReference type="EMBL" id="BMFW01000033">
    <property type="protein sequence ID" value="GGI01302.1"/>
    <property type="molecule type" value="Genomic_DNA"/>
</dbReference>
<comment type="caution">
    <text evidence="1">The sequence shown here is derived from an EMBL/GenBank/DDBJ whole genome shotgun (WGS) entry which is preliminary data.</text>
</comment>
<protein>
    <submittedName>
        <fullName evidence="1">Uncharacterized protein</fullName>
    </submittedName>
</protein>
<reference evidence="2" key="1">
    <citation type="journal article" date="2019" name="Int. J. Syst. Evol. Microbiol.">
        <title>The Global Catalogue of Microorganisms (GCM) 10K type strain sequencing project: providing services to taxonomists for standard genome sequencing and annotation.</title>
        <authorList>
            <consortium name="The Broad Institute Genomics Platform"/>
            <consortium name="The Broad Institute Genome Sequencing Center for Infectious Disease"/>
            <person name="Wu L."/>
            <person name="Ma J."/>
        </authorList>
    </citation>
    <scope>NUCLEOTIDE SEQUENCE [LARGE SCALE GENOMIC DNA]</scope>
    <source>
        <strain evidence="2">CGMCC 1.12778</strain>
    </source>
</reference>
<evidence type="ECO:0000313" key="2">
    <source>
        <dbReference type="Proteomes" id="UP000643279"/>
    </source>
</evidence>
<name>A0ABQ2AZN0_9MICC</name>
<organism evidence="1 2">
    <name type="scientific">Arthrobacter liuii</name>
    <dbReference type="NCBI Taxonomy" id="1476996"/>
    <lineage>
        <taxon>Bacteria</taxon>
        <taxon>Bacillati</taxon>
        <taxon>Actinomycetota</taxon>
        <taxon>Actinomycetes</taxon>
        <taxon>Micrococcales</taxon>
        <taxon>Micrococcaceae</taxon>
        <taxon>Arthrobacter</taxon>
    </lineage>
</organism>
<gene>
    <name evidence="1" type="ORF">GCM10007170_40430</name>
</gene>
<proteinExistence type="predicted"/>
<keyword evidence="2" id="KW-1185">Reference proteome</keyword>
<accession>A0ABQ2AZN0</accession>